<sequence length="1366" mass="148772">MGDISQQLPGYRLGVDVGGTFTDVCVITPHGDSVRAKAPSTSPDQSVGVKQAIDKVRATLLAEYGWSGKFDYVHHGTTVATNAVLEGKGSKAALVVTEGHKDILNLRRSQIPGALGAWLTWEAPTPVIPLELTVDAPERTAIDGKIVDPLDVVKFRRNLAPLKQENLDVISISLINSFANNEHELEVARILREEFPSVEIVLSSEVLPEVGEYERTVTASANALVKPTIKRYVSHLSTILNEDSDTIRILKSDGGLTGLKVAEELPVNLLMSGPAGGVRGVCQTVGAEYSNLITLDVGGTSTDCALIVNGMPALRRETVIGTLSVKAPSIDVHTVGAGGGSIARYSALSKHLRVGPESAGASPGPACYGNGGREPTVTDANLVLGYLPSTLLGGDFKLDVAAAIASVSSLASQVGLTTEETAQGIIDLANETMYGAVRVVSVEKGYDPKDFSLVVFGGAGPLHANAIGELLGSWPVIIPPSPGILCAQGDVITRLSHEKTKSYITGMSTLDLDDFTQNLNKLVDSCCSKLLESSSIDISQRVTTECKVDLRYIGQSQELTVTLDRHDLEDGLEQVKNVLRKSFEDEHRRQYTFIMPQYDIELMRMRVIASDNPPEVSFHTSSGGEDGEKPPLESAIIDRKMIYHKGQYVEAVVWDRKAISLSGTVLRGPCIVNEVDSNTLVLPGYVAKVDRMHNLVVNPEAQSKTVVEAAGRETSMSREAAARYVTEKTIVPTLIESALASIRREMDSLMLRASMSPGIREQQDEFNVVTNATGQMLVGQFGSFIPDFLRVYHGPIEEGDVFITNDAYEMEGAVSHLNDVIILVPIFFQGKIVGWAANFGHLTDVQGSTPGSLSIDARTIYDDGLQIPVVKLYSKGIINQEIMTILCRNSRAADWFRADVFALLSSCNTAALRVQELCERYGLEVYEAATDVLLHRNKIAVQKLIDTVITDEPAEFIDFIDDDGHGVGPFAIQCTMTKRDGKLFFDWDGTSPQSEFSINYLLSKKMFTMYIVYYLLAIIDPYTLVNSGANDLIEIDLPLGSILNPVRPAALSCRTHLLGRVFDVIQALLGQHMPAHRAAAGFSDSPHIFYSGFKPTGDFFLLYQIGFGGVPARPAGDGLDCHCLFPSIKSIPVETIELYFPLRIELNEALADSGGAGFYRGGNAQRTLYHFLCAGDMNLHDDRAFTKAWGCDGGYPGLRSRKVLIEYSKDAKNPPRRHLRSKQDHIRVEAGDVLEWVTWGGGGIGDPLTRPAEKVLTDVKRRLVTTDGAASNYGVVIDPKKLTVQETETANLRAELAASRKSADSASQLYNRGGTLEELEASFVAETGFPALRPQWEQNPYGPHVKLPYVQEWYKKMREQKGWPGL</sequence>
<dbReference type="InterPro" id="IPR003692">
    <property type="entry name" value="Hydantoinase_B"/>
</dbReference>
<evidence type="ECO:0000313" key="7">
    <source>
        <dbReference type="Proteomes" id="UP000288859"/>
    </source>
</evidence>
<feature type="domain" description="Hydantoinase A/oxoprolinase" evidence="2">
    <location>
        <begin position="215"/>
        <end position="498"/>
    </location>
</feature>
<comment type="caution">
    <text evidence="6">The sequence shown here is derived from an EMBL/GenBank/DDBJ whole genome shotgun (WGS) entry which is preliminary data.</text>
</comment>
<evidence type="ECO:0000259" key="4">
    <source>
        <dbReference type="Pfam" id="PF05378"/>
    </source>
</evidence>
<dbReference type="VEuPathDB" id="FungiDB:PV10_00415"/>
<proteinExistence type="inferred from homology"/>
<dbReference type="InterPro" id="IPR002821">
    <property type="entry name" value="Hydantoinase_A"/>
</dbReference>
<dbReference type="OrthoDB" id="5404895at2759"/>
<dbReference type="GO" id="GO:0005829">
    <property type="term" value="C:cytosol"/>
    <property type="evidence" value="ECO:0007669"/>
    <property type="project" value="TreeGrafter"/>
</dbReference>
<dbReference type="Pfam" id="PF05378">
    <property type="entry name" value="Hydant_A_N"/>
    <property type="match status" value="1"/>
</dbReference>
<dbReference type="PANTHER" id="PTHR11365:SF23">
    <property type="entry name" value="HYPOTHETICAL 5-OXOPROLINASE (EUROFUNG)-RELATED"/>
    <property type="match status" value="1"/>
</dbReference>
<feature type="domain" description="Hydantoinase/oxoprolinase N-terminal" evidence="4">
    <location>
        <begin position="12"/>
        <end position="194"/>
    </location>
</feature>
<comment type="similarity">
    <text evidence="1">Belongs to the oxoprolinase family.</text>
</comment>
<protein>
    <submittedName>
        <fullName evidence="6">Uncharacterized protein</fullName>
    </submittedName>
</protein>
<dbReference type="Proteomes" id="UP000288859">
    <property type="component" value="Unassembled WGS sequence"/>
</dbReference>
<evidence type="ECO:0000313" key="6">
    <source>
        <dbReference type="EMBL" id="RVX74995.1"/>
    </source>
</evidence>
<gene>
    <name evidence="6" type="ORF">B0A52_01272</name>
</gene>
<accession>A0A438NGY4</accession>
<dbReference type="InterPro" id="IPR008040">
    <property type="entry name" value="Hydant_A_N"/>
</dbReference>
<dbReference type="GO" id="GO:0017168">
    <property type="term" value="F:5-oxoprolinase (ATP-hydrolyzing) activity"/>
    <property type="evidence" value="ECO:0007669"/>
    <property type="project" value="TreeGrafter"/>
</dbReference>
<dbReference type="Pfam" id="PF19278">
    <property type="entry name" value="Hydant_A_C"/>
    <property type="match status" value="1"/>
</dbReference>
<organism evidence="6 7">
    <name type="scientific">Exophiala mesophila</name>
    <name type="common">Black yeast-like fungus</name>
    <dbReference type="NCBI Taxonomy" id="212818"/>
    <lineage>
        <taxon>Eukaryota</taxon>
        <taxon>Fungi</taxon>
        <taxon>Dikarya</taxon>
        <taxon>Ascomycota</taxon>
        <taxon>Pezizomycotina</taxon>
        <taxon>Eurotiomycetes</taxon>
        <taxon>Chaetothyriomycetidae</taxon>
        <taxon>Chaetothyriales</taxon>
        <taxon>Herpotrichiellaceae</taxon>
        <taxon>Exophiala</taxon>
    </lineage>
</organism>
<evidence type="ECO:0000259" key="5">
    <source>
        <dbReference type="Pfam" id="PF19278"/>
    </source>
</evidence>
<dbReference type="GO" id="GO:0006749">
    <property type="term" value="P:glutathione metabolic process"/>
    <property type="evidence" value="ECO:0007669"/>
    <property type="project" value="TreeGrafter"/>
</dbReference>
<dbReference type="Pfam" id="PF02538">
    <property type="entry name" value="Hydantoinase_B"/>
    <property type="match status" value="1"/>
</dbReference>
<dbReference type="Pfam" id="PF01968">
    <property type="entry name" value="Hydantoinase_A"/>
    <property type="match status" value="1"/>
</dbReference>
<dbReference type="EMBL" id="NAJM01000003">
    <property type="protein sequence ID" value="RVX74995.1"/>
    <property type="molecule type" value="Genomic_DNA"/>
</dbReference>
<dbReference type="InterPro" id="IPR049517">
    <property type="entry name" value="ACX-like_C"/>
</dbReference>
<feature type="domain" description="Acetophenone carboxylase-like C-terminal" evidence="5">
    <location>
        <begin position="540"/>
        <end position="690"/>
    </location>
</feature>
<feature type="domain" description="Hydantoinase B/oxoprolinase" evidence="3">
    <location>
        <begin position="734"/>
        <end position="1247"/>
    </location>
</feature>
<evidence type="ECO:0000259" key="2">
    <source>
        <dbReference type="Pfam" id="PF01968"/>
    </source>
</evidence>
<dbReference type="PANTHER" id="PTHR11365">
    <property type="entry name" value="5-OXOPROLINASE RELATED"/>
    <property type="match status" value="1"/>
</dbReference>
<name>A0A438NGY4_EXOME</name>
<evidence type="ECO:0000256" key="1">
    <source>
        <dbReference type="ARBA" id="ARBA00010403"/>
    </source>
</evidence>
<evidence type="ECO:0000259" key="3">
    <source>
        <dbReference type="Pfam" id="PF02538"/>
    </source>
</evidence>
<reference evidence="6 7" key="1">
    <citation type="submission" date="2017-03" db="EMBL/GenBank/DDBJ databases">
        <title>Genomes of endolithic fungi from Antarctica.</title>
        <authorList>
            <person name="Coleine C."/>
            <person name="Masonjones S."/>
            <person name="Stajich J.E."/>
        </authorList>
    </citation>
    <scope>NUCLEOTIDE SEQUENCE [LARGE SCALE GENOMIC DNA]</scope>
    <source>
        <strain evidence="6 7">CCFEE 6314</strain>
    </source>
</reference>
<dbReference type="InterPro" id="IPR045079">
    <property type="entry name" value="Oxoprolinase-like"/>
</dbReference>